<dbReference type="Pfam" id="PF00674">
    <property type="entry name" value="DUP"/>
    <property type="match status" value="1"/>
</dbReference>
<protein>
    <submittedName>
        <fullName evidence="1">Uncharacterized protein</fullName>
    </submittedName>
</protein>
<sequence>MTNTNPSESTDFKLDARNEPSAHLIEENVALPEDMFKSYWSYLLYEVVRYKPIMVFVLIKVSLILFGVIFHDNEDCVGFSMLFLFFTLLISIYPVTLFWLRVNDRDFEIELLVEVIARKPAVKGKEWRTITYKMNRYLFNEGKWNTPYYFYCEESCHRYFLRLIEGRTFQKQPATGTPNEGPESFTFQSGPDLQKLLSKAAEIEQQSQHNYWRVQYPEIDAHS</sequence>
<evidence type="ECO:0000313" key="2">
    <source>
        <dbReference type="Proteomes" id="UP001162087"/>
    </source>
</evidence>
<evidence type="ECO:0000313" key="1">
    <source>
        <dbReference type="EMBL" id="CAI4054670.1"/>
    </source>
</evidence>
<dbReference type="OrthoDB" id="4054881at2759"/>
<accession>A0AA35NPR2</accession>
<keyword evidence="2" id="KW-1185">Reference proteome</keyword>
<name>A0AA35NPR2_SACK1</name>
<proteinExistence type="predicted"/>
<dbReference type="InterPro" id="IPR001142">
    <property type="entry name" value="DUP/COS"/>
</dbReference>
<gene>
    <name evidence="1" type="primary">SKDI01G0880</name>
    <name evidence="1" type="ORF">SKDI_01G0880</name>
</gene>
<reference evidence="1" key="1">
    <citation type="submission" date="2022-10" db="EMBL/GenBank/DDBJ databases">
        <authorList>
            <person name="Byrne P K."/>
        </authorList>
    </citation>
    <scope>NUCLEOTIDE SEQUENCE</scope>
    <source>
        <strain evidence="1">IFO1802</strain>
    </source>
</reference>
<organism evidence="1 2">
    <name type="scientific">Saccharomyces kudriavzevii (strain ATCC MYA-4449 / AS 2.2408 / CBS 8840 / NBRC 1802 / NCYC 2889)</name>
    <name type="common">Yeast</name>
    <dbReference type="NCBI Taxonomy" id="226230"/>
    <lineage>
        <taxon>Eukaryota</taxon>
        <taxon>Fungi</taxon>
        <taxon>Dikarya</taxon>
        <taxon>Ascomycota</taxon>
        <taxon>Saccharomycotina</taxon>
        <taxon>Saccharomycetes</taxon>
        <taxon>Saccharomycetales</taxon>
        <taxon>Saccharomycetaceae</taxon>
        <taxon>Saccharomyces</taxon>
    </lineage>
</organism>
<dbReference type="EMBL" id="OX365896">
    <property type="protein sequence ID" value="CAI4054670.1"/>
    <property type="molecule type" value="Genomic_DNA"/>
</dbReference>
<dbReference type="Proteomes" id="UP001162087">
    <property type="component" value="Chromosome 1"/>
</dbReference>